<proteinExistence type="predicted"/>
<dbReference type="Pfam" id="PF10710">
    <property type="entry name" value="DUF2512"/>
    <property type="match status" value="1"/>
</dbReference>
<feature type="transmembrane region" description="Helical" evidence="2">
    <location>
        <begin position="34"/>
        <end position="53"/>
    </location>
</feature>
<feature type="transmembrane region" description="Helical" evidence="2">
    <location>
        <begin position="86"/>
        <end position="104"/>
    </location>
</feature>
<protein>
    <submittedName>
        <fullName evidence="3">Putative integral inner membrane protein</fullName>
    </submittedName>
</protein>
<gene>
    <name evidence="3" type="ORF">NCTC4824_02007</name>
</gene>
<dbReference type="KEGG" id="blen:NCTC4824_02007"/>
<keyword evidence="4" id="KW-1185">Reference proteome</keyword>
<dbReference type="Proteomes" id="UP000249134">
    <property type="component" value="Chromosome 1"/>
</dbReference>
<evidence type="ECO:0000313" key="3">
    <source>
        <dbReference type="EMBL" id="SQI56673.1"/>
    </source>
</evidence>
<organism evidence="3 4">
    <name type="scientific">Lederbergia lenta</name>
    <name type="common">Bacillus lentus</name>
    <dbReference type="NCBI Taxonomy" id="1467"/>
    <lineage>
        <taxon>Bacteria</taxon>
        <taxon>Bacillati</taxon>
        <taxon>Bacillota</taxon>
        <taxon>Bacilli</taxon>
        <taxon>Bacillales</taxon>
        <taxon>Bacillaceae</taxon>
        <taxon>Lederbergia</taxon>
    </lineage>
</organism>
<dbReference type="RefSeq" id="WP_066137944.1">
    <property type="nucleotide sequence ID" value="NZ_CBCSGM010000001.1"/>
</dbReference>
<evidence type="ECO:0000256" key="2">
    <source>
        <dbReference type="SAM" id="Phobius"/>
    </source>
</evidence>
<name>A0A2X4W0U2_LEDLE</name>
<feature type="transmembrane region" description="Helical" evidence="2">
    <location>
        <begin position="7"/>
        <end position="28"/>
    </location>
</feature>
<dbReference type="STRING" id="1348624.GCA_001591545_01072"/>
<keyword evidence="2" id="KW-0472">Membrane</keyword>
<dbReference type="EMBL" id="LS483476">
    <property type="protein sequence ID" value="SQI56673.1"/>
    <property type="molecule type" value="Genomic_DNA"/>
</dbReference>
<keyword evidence="2" id="KW-1133">Transmembrane helix</keyword>
<dbReference type="InterPro" id="IPR019649">
    <property type="entry name" value="DUF2512"/>
</dbReference>
<reference evidence="3 4" key="1">
    <citation type="submission" date="2018-06" db="EMBL/GenBank/DDBJ databases">
        <authorList>
            <consortium name="Pathogen Informatics"/>
            <person name="Doyle S."/>
        </authorList>
    </citation>
    <scope>NUCLEOTIDE SEQUENCE [LARGE SCALE GENOMIC DNA]</scope>
    <source>
        <strain evidence="3 4">NCTC4824</strain>
    </source>
</reference>
<accession>A0A2X4W0U2</accession>
<keyword evidence="2" id="KW-0812">Transmembrane</keyword>
<dbReference type="AlphaFoldDB" id="A0A2X4W0U2"/>
<evidence type="ECO:0000256" key="1">
    <source>
        <dbReference type="SAM" id="MobiDB-lite"/>
    </source>
</evidence>
<evidence type="ECO:0000313" key="4">
    <source>
        <dbReference type="Proteomes" id="UP000249134"/>
    </source>
</evidence>
<feature type="transmembrane region" description="Helical" evidence="2">
    <location>
        <begin position="60"/>
        <end position="80"/>
    </location>
</feature>
<sequence>MKHVTALAIKFISSLVLLYILLGVIYGLSFTNVFLITMVLGITSYLIGDLLILPRTNNMIATFSDFGLALIVIWVMTANLTTNQNTFAISLISALGIALFELIFHKYVAKYVIDETPKEVGHQSEILQYQTEASEELYPESDKNKKKKMNDYIKST</sequence>
<feature type="region of interest" description="Disordered" evidence="1">
    <location>
        <begin position="133"/>
        <end position="156"/>
    </location>
</feature>